<dbReference type="RefSeq" id="XP_058974308.1">
    <property type="nucleotide sequence ID" value="XM_059118325.1"/>
</dbReference>
<keyword evidence="1" id="KW-0175">Coiled coil</keyword>
<name>A0ABM3ULA4_MUSDO</name>
<evidence type="ECO:0000313" key="4">
    <source>
        <dbReference type="RefSeq" id="XP_058974308.1"/>
    </source>
</evidence>
<accession>A0ABM3ULA4</accession>
<organism evidence="3 4">
    <name type="scientific">Musca domestica</name>
    <name type="common">House fly</name>
    <dbReference type="NCBI Taxonomy" id="7370"/>
    <lineage>
        <taxon>Eukaryota</taxon>
        <taxon>Metazoa</taxon>
        <taxon>Ecdysozoa</taxon>
        <taxon>Arthropoda</taxon>
        <taxon>Hexapoda</taxon>
        <taxon>Insecta</taxon>
        <taxon>Pterygota</taxon>
        <taxon>Neoptera</taxon>
        <taxon>Endopterygota</taxon>
        <taxon>Diptera</taxon>
        <taxon>Brachycera</taxon>
        <taxon>Muscomorpha</taxon>
        <taxon>Muscoidea</taxon>
        <taxon>Muscidae</taxon>
        <taxon>Musca</taxon>
    </lineage>
</organism>
<feature type="compositionally biased region" description="Polar residues" evidence="2">
    <location>
        <begin position="178"/>
        <end position="197"/>
    </location>
</feature>
<evidence type="ECO:0000256" key="1">
    <source>
        <dbReference type="SAM" id="Coils"/>
    </source>
</evidence>
<evidence type="ECO:0000313" key="3">
    <source>
        <dbReference type="Proteomes" id="UP001652621"/>
    </source>
</evidence>
<protein>
    <submittedName>
        <fullName evidence="4">Uncharacterized protein LOC131800677</fullName>
    </submittedName>
</protein>
<feature type="coiled-coil region" evidence="1">
    <location>
        <begin position="207"/>
        <end position="295"/>
    </location>
</feature>
<evidence type="ECO:0000256" key="2">
    <source>
        <dbReference type="SAM" id="MobiDB-lite"/>
    </source>
</evidence>
<dbReference type="PANTHER" id="PTHR23098">
    <property type="entry name" value="AGAP001331-PA-RELATED"/>
    <property type="match status" value="1"/>
</dbReference>
<sequence>MKKQFDEMIQILQRNPNLARGYSSGLKKINIKEEWNKIGEKLNILGPPVRTGEAWMKVWADYKFKLRKKLVHNKAECRATGGGPFKQFILSETEEAASRLLQLETIVNAGNQAIGIQQRPILGELETEEELFEGFEIGEDKENHNPCILTPPSVNRFHRNTQQKQVVVIQDVCTLPSVSTNNPNQNELQEEVPTTSSKRQKKSDHKYELLEEQLKVQTELYNDVKRSLNDIERYQRKNYKLNEELLKQRKISYKLKEEKLKLLKEEYKNKAEFRKELLRCRKDEIEIEKRRLELEEIRSGFQ</sequence>
<feature type="region of interest" description="Disordered" evidence="2">
    <location>
        <begin position="178"/>
        <end position="205"/>
    </location>
</feature>
<gene>
    <name evidence="4" type="primary">LOC131800677</name>
</gene>
<keyword evidence="3" id="KW-1185">Reference proteome</keyword>
<dbReference type="GeneID" id="131800677"/>
<dbReference type="PANTHER" id="PTHR23098:SF16">
    <property type="entry name" value="REGULATORY PROTEIN ZESTE"/>
    <property type="match status" value="1"/>
</dbReference>
<dbReference type="Proteomes" id="UP001652621">
    <property type="component" value="Unplaced"/>
</dbReference>
<reference evidence="4" key="1">
    <citation type="submission" date="2025-08" db="UniProtKB">
        <authorList>
            <consortium name="RefSeq"/>
        </authorList>
    </citation>
    <scope>IDENTIFICATION</scope>
    <source>
        <strain evidence="4">Aabys</strain>
        <tissue evidence="4">Whole body</tissue>
    </source>
</reference>
<proteinExistence type="predicted"/>